<reference evidence="3 4" key="1">
    <citation type="submission" date="2019-08" db="EMBL/GenBank/DDBJ databases">
        <title>Genomes of Subsaximicrobium wynnwilliamsii strains.</title>
        <authorList>
            <person name="Bowman J.P."/>
        </authorList>
    </citation>
    <scope>NUCLEOTIDE SEQUENCE [LARGE SCALE GENOMIC DNA]</scope>
    <source>
        <strain evidence="3 4">2-80-2</strain>
    </source>
</reference>
<evidence type="ECO:0008006" key="5">
    <source>
        <dbReference type="Google" id="ProtNLM"/>
    </source>
</evidence>
<dbReference type="RefSeq" id="WP_147087627.1">
    <property type="nucleotide sequence ID" value="NZ_VORM01000024.1"/>
</dbReference>
<feature type="compositionally biased region" description="Polar residues" evidence="1">
    <location>
        <begin position="225"/>
        <end position="236"/>
    </location>
</feature>
<accession>A0A5C6ZFJ7</accession>
<name>A0A5C6ZFJ7_9FLAO</name>
<organism evidence="3 4">
    <name type="scientific">Subsaximicrobium wynnwilliamsii</name>
    <dbReference type="NCBI Taxonomy" id="291179"/>
    <lineage>
        <taxon>Bacteria</taxon>
        <taxon>Pseudomonadati</taxon>
        <taxon>Bacteroidota</taxon>
        <taxon>Flavobacteriia</taxon>
        <taxon>Flavobacteriales</taxon>
        <taxon>Flavobacteriaceae</taxon>
        <taxon>Subsaximicrobium</taxon>
    </lineage>
</organism>
<gene>
    <name evidence="3" type="ORF">ESY86_16160</name>
</gene>
<sequence>MNLKPFLFVLGCLLLFSASGFAQDNVHTLLKKNINPLADRLTEELSVSRDSLLLENDLLFSKIRFFNEEQKYDKTFYFKPAVKKGKIALTDLPLGSYSVMFYQIDRIIVFRVDRLSKFNNIIKTVDKIEDPAILADINFRPKAAAFKRADEKSLDPNQSSKFSDMAINASDFDLNTNAQNARPPGLMDTSTKGFGQSGDGDYDLASTGLSSKIIPMDSRFGTGSKGSQNGETFDSNSIYFESGRKGIQPYDLSNQDRDHVQTRDDYRSTHLRPNGKPYD</sequence>
<feature type="compositionally biased region" description="Basic and acidic residues" evidence="1">
    <location>
        <begin position="254"/>
        <end position="268"/>
    </location>
</feature>
<feature type="signal peptide" evidence="2">
    <location>
        <begin position="1"/>
        <end position="22"/>
    </location>
</feature>
<dbReference type="AlphaFoldDB" id="A0A5C6ZFJ7"/>
<keyword evidence="2" id="KW-0732">Signal</keyword>
<dbReference type="Proteomes" id="UP000321578">
    <property type="component" value="Unassembled WGS sequence"/>
</dbReference>
<keyword evidence="4" id="KW-1185">Reference proteome</keyword>
<feature type="region of interest" description="Disordered" evidence="1">
    <location>
        <begin position="244"/>
        <end position="279"/>
    </location>
</feature>
<evidence type="ECO:0000256" key="2">
    <source>
        <dbReference type="SAM" id="SignalP"/>
    </source>
</evidence>
<evidence type="ECO:0000313" key="3">
    <source>
        <dbReference type="EMBL" id="TXD87570.1"/>
    </source>
</evidence>
<proteinExistence type="predicted"/>
<evidence type="ECO:0000256" key="1">
    <source>
        <dbReference type="SAM" id="MobiDB-lite"/>
    </source>
</evidence>
<protein>
    <recommendedName>
        <fullName evidence="5">DUF4138 domain-containing protein</fullName>
    </recommendedName>
</protein>
<dbReference type="OrthoDB" id="1429120at2"/>
<feature type="chain" id="PRO_5023025249" description="DUF4138 domain-containing protein" evidence="2">
    <location>
        <begin position="23"/>
        <end position="279"/>
    </location>
</feature>
<dbReference type="EMBL" id="VORO01000022">
    <property type="protein sequence ID" value="TXD87570.1"/>
    <property type="molecule type" value="Genomic_DNA"/>
</dbReference>
<comment type="caution">
    <text evidence="3">The sequence shown here is derived from an EMBL/GenBank/DDBJ whole genome shotgun (WGS) entry which is preliminary data.</text>
</comment>
<evidence type="ECO:0000313" key="4">
    <source>
        <dbReference type="Proteomes" id="UP000321578"/>
    </source>
</evidence>
<feature type="region of interest" description="Disordered" evidence="1">
    <location>
        <begin position="217"/>
        <end position="236"/>
    </location>
</feature>